<reference evidence="1 2" key="1">
    <citation type="submission" date="2018-10" db="EMBL/GenBank/DDBJ databases">
        <authorList>
            <consortium name="Pathogen Informatics"/>
        </authorList>
    </citation>
    <scope>NUCLEOTIDE SEQUENCE [LARGE SCALE GENOMIC DNA]</scope>
</reference>
<reference evidence="3" key="2">
    <citation type="submission" date="2019-11" db="UniProtKB">
        <authorList>
            <consortium name="WormBaseParasite"/>
        </authorList>
    </citation>
    <scope>IDENTIFICATION</scope>
</reference>
<sequence length="84" mass="9737">MPWSSSLGQRCPHMSQHDGVRTRFGGHVQSDRRLLLIPVALLIDLIHKKKKGSTIMHWECADGATMDTANWHRQLSRRHRTIRD</sequence>
<accession>A0A0R3U2D7</accession>
<dbReference type="Proteomes" id="UP000267029">
    <property type="component" value="Unassembled WGS sequence"/>
</dbReference>
<evidence type="ECO:0000313" key="2">
    <source>
        <dbReference type="Proteomes" id="UP000267029"/>
    </source>
</evidence>
<proteinExistence type="predicted"/>
<evidence type="ECO:0000313" key="3">
    <source>
        <dbReference type="WBParaSite" id="MCU_003341-RA"/>
    </source>
</evidence>
<dbReference type="WBParaSite" id="MCU_003341-RA">
    <property type="protein sequence ID" value="MCU_003341-RA"/>
    <property type="gene ID" value="MCU_003341"/>
</dbReference>
<name>A0A0R3U2D7_MESCO</name>
<organism evidence="1 2">
    <name type="scientific">Mesocestoides corti</name>
    <name type="common">Flatworm</name>
    <dbReference type="NCBI Taxonomy" id="53468"/>
    <lineage>
        <taxon>Eukaryota</taxon>
        <taxon>Metazoa</taxon>
        <taxon>Spiralia</taxon>
        <taxon>Lophotrochozoa</taxon>
        <taxon>Platyhelminthes</taxon>
        <taxon>Cestoda</taxon>
        <taxon>Eucestoda</taxon>
        <taxon>Cyclophyllidea</taxon>
        <taxon>Mesocestoididae</taxon>
        <taxon>Mesocestoides</taxon>
    </lineage>
</organism>
<keyword evidence="2" id="KW-1185">Reference proteome</keyword>
<evidence type="ECO:0000313" key="1">
    <source>
        <dbReference type="EMBL" id="VDD74611.1"/>
    </source>
</evidence>
<protein>
    <submittedName>
        <fullName evidence="1 3">Uncharacterized protein</fullName>
    </submittedName>
</protein>
<gene>
    <name evidence="1" type="ORF">MCOS_LOCUS614</name>
</gene>
<dbReference type="AlphaFoldDB" id="A0A0R3U2D7"/>
<dbReference type="EMBL" id="UXSR01000055">
    <property type="protein sequence ID" value="VDD74611.1"/>
    <property type="molecule type" value="Genomic_DNA"/>
</dbReference>